<evidence type="ECO:0000313" key="2">
    <source>
        <dbReference type="Proteomes" id="UP000266895"/>
    </source>
</evidence>
<dbReference type="EMBL" id="LR134350">
    <property type="protein sequence ID" value="VEG29722.1"/>
    <property type="molecule type" value="Genomic_DNA"/>
</dbReference>
<proteinExistence type="predicted"/>
<gene>
    <name evidence="1" type="ORF">NCTC11636_02191</name>
</gene>
<keyword evidence="2" id="KW-1185">Reference proteome</keyword>
<sequence>MGMTNPWDSPITIELTRHHDCTRPGRASLARSASLRPAQRLRLRPGAYVNAAQWRTLFPSQAHRVRVIAALQCGDLHEGAALARESAAVMHGIPVLGALPDQVQLIRPGRRGGRLTPTTRTLTAPAGVALGLIGSVSATTPAQTLVDLARRRDLRTVLPGIDFALRTGMTSKAEMLDLLATQRSRAGNAMARHAIEHGDERSESPGESLSRAVMIDNAIPLPDLQHTVISTQGEIVGRVDFVWWDGGFRG</sequence>
<accession>A0A3S5EH63</accession>
<evidence type="ECO:0008006" key="3">
    <source>
        <dbReference type="Google" id="ProtNLM"/>
    </source>
</evidence>
<dbReference type="AlphaFoldDB" id="A0A3S5EH63"/>
<name>A0A3S5EH63_9ACTO</name>
<protein>
    <recommendedName>
        <fullName evidence="3">AbiEi antitoxin C-terminal domain-containing protein</fullName>
    </recommendedName>
</protein>
<dbReference type="KEGG" id="ahw:NCTC11636_02191"/>
<evidence type="ECO:0000313" key="1">
    <source>
        <dbReference type="EMBL" id="VEG29722.1"/>
    </source>
</evidence>
<reference evidence="1 2" key="1">
    <citation type="submission" date="2018-12" db="EMBL/GenBank/DDBJ databases">
        <authorList>
            <consortium name="Pathogen Informatics"/>
        </authorList>
    </citation>
    <scope>NUCLEOTIDE SEQUENCE [LARGE SCALE GENOMIC DNA]</scope>
    <source>
        <strain evidence="1 2">NCTC11636</strain>
    </source>
</reference>
<dbReference type="Proteomes" id="UP000266895">
    <property type="component" value="Chromosome"/>
</dbReference>
<organism evidence="1 2">
    <name type="scientific">Actinomyces howellii</name>
    <dbReference type="NCBI Taxonomy" id="52771"/>
    <lineage>
        <taxon>Bacteria</taxon>
        <taxon>Bacillati</taxon>
        <taxon>Actinomycetota</taxon>
        <taxon>Actinomycetes</taxon>
        <taxon>Actinomycetales</taxon>
        <taxon>Actinomycetaceae</taxon>
        <taxon>Actinomyces</taxon>
    </lineage>
</organism>